<dbReference type="AlphaFoldDB" id="A0A3M7SXR5"/>
<keyword evidence="2" id="KW-1185">Reference proteome</keyword>
<dbReference type="EMBL" id="REGN01000625">
    <property type="protein sequence ID" value="RNA40603.1"/>
    <property type="molecule type" value="Genomic_DNA"/>
</dbReference>
<evidence type="ECO:0000313" key="2">
    <source>
        <dbReference type="Proteomes" id="UP000276133"/>
    </source>
</evidence>
<gene>
    <name evidence="1" type="ORF">BpHYR1_021554</name>
</gene>
<accession>A0A3M7SXR5</accession>
<name>A0A3M7SXR5_BRAPC</name>
<evidence type="ECO:0000313" key="1">
    <source>
        <dbReference type="EMBL" id="RNA40603.1"/>
    </source>
</evidence>
<proteinExistence type="predicted"/>
<organism evidence="1 2">
    <name type="scientific">Brachionus plicatilis</name>
    <name type="common">Marine rotifer</name>
    <name type="synonym">Brachionus muelleri</name>
    <dbReference type="NCBI Taxonomy" id="10195"/>
    <lineage>
        <taxon>Eukaryota</taxon>
        <taxon>Metazoa</taxon>
        <taxon>Spiralia</taxon>
        <taxon>Gnathifera</taxon>
        <taxon>Rotifera</taxon>
        <taxon>Eurotatoria</taxon>
        <taxon>Monogononta</taxon>
        <taxon>Pseudotrocha</taxon>
        <taxon>Ploima</taxon>
        <taxon>Brachionidae</taxon>
        <taxon>Brachionus</taxon>
    </lineage>
</organism>
<reference evidence="1 2" key="1">
    <citation type="journal article" date="2018" name="Sci. Rep.">
        <title>Genomic signatures of local adaptation to the degree of environmental predictability in rotifers.</title>
        <authorList>
            <person name="Franch-Gras L."/>
            <person name="Hahn C."/>
            <person name="Garcia-Roger E.M."/>
            <person name="Carmona M.J."/>
            <person name="Serra M."/>
            <person name="Gomez A."/>
        </authorList>
    </citation>
    <scope>NUCLEOTIDE SEQUENCE [LARGE SCALE GENOMIC DNA]</scope>
    <source>
        <strain evidence="1">HYR1</strain>
    </source>
</reference>
<comment type="caution">
    <text evidence="1">The sequence shown here is derived from an EMBL/GenBank/DDBJ whole genome shotgun (WGS) entry which is preliminary data.</text>
</comment>
<sequence>MLDLEEIFLRKSLHSTSSVLQLNTVCDLSTRIQKNLNFYVLSWLIGHRLCYRFYCFLDFFLFLTYFT</sequence>
<protein>
    <submittedName>
        <fullName evidence="1">Uncharacterized protein</fullName>
    </submittedName>
</protein>
<dbReference type="Proteomes" id="UP000276133">
    <property type="component" value="Unassembled WGS sequence"/>
</dbReference>